<protein>
    <submittedName>
        <fullName evidence="1">DUF1853 family protein</fullName>
    </submittedName>
</protein>
<organism evidence="1 2">
    <name type="scientific">Keguizhuia sedimenti</name>
    <dbReference type="NCBI Taxonomy" id="3064264"/>
    <lineage>
        <taxon>Bacteria</taxon>
        <taxon>Pseudomonadati</taxon>
        <taxon>Pseudomonadota</taxon>
        <taxon>Betaproteobacteria</taxon>
        <taxon>Burkholderiales</taxon>
        <taxon>Oxalobacteraceae</taxon>
        <taxon>Keguizhuia</taxon>
    </lineage>
</organism>
<dbReference type="RefSeq" id="WP_338436529.1">
    <property type="nucleotide sequence ID" value="NZ_JAUYVH010000004.1"/>
</dbReference>
<evidence type="ECO:0000313" key="2">
    <source>
        <dbReference type="Proteomes" id="UP001225596"/>
    </source>
</evidence>
<evidence type="ECO:0000313" key="1">
    <source>
        <dbReference type="EMBL" id="MDQ9170599.1"/>
    </source>
</evidence>
<gene>
    <name evidence="1" type="ORF">Q8A64_09270</name>
</gene>
<reference evidence="1 2" key="1">
    <citation type="submission" date="2023-08" db="EMBL/GenBank/DDBJ databases">
        <title>Oxalobacteraceae gen .nov., isolated from river sludge outside the plant.</title>
        <authorList>
            <person name="Zhao S.Y."/>
        </authorList>
    </citation>
    <scope>NUCLEOTIDE SEQUENCE [LARGE SCALE GENOMIC DNA]</scope>
    <source>
        <strain evidence="1 2">R-40</strain>
    </source>
</reference>
<name>A0ABU1BR85_9BURK</name>
<dbReference type="InterPro" id="IPR015003">
    <property type="entry name" value="DUF1853"/>
</dbReference>
<accession>A0ABU1BR85</accession>
<keyword evidence="2" id="KW-1185">Reference proteome</keyword>
<proteinExistence type="predicted"/>
<dbReference type="EMBL" id="JAUYVH010000004">
    <property type="protein sequence ID" value="MDQ9170599.1"/>
    <property type="molecule type" value="Genomic_DNA"/>
</dbReference>
<dbReference type="Proteomes" id="UP001225596">
    <property type="component" value="Unassembled WGS sequence"/>
</dbReference>
<comment type="caution">
    <text evidence="1">The sequence shown here is derived from an EMBL/GenBank/DDBJ whole genome shotgun (WGS) entry which is preliminary data.</text>
</comment>
<dbReference type="Pfam" id="PF08907">
    <property type="entry name" value="DUF1853"/>
    <property type="match status" value="1"/>
</dbReference>
<sequence>MATFPDKPNRRFQYSFHDRWGFLSDQHVRSLAWLLDAPDLLAPAAPQWQGKIGTLDVNFGFIRQWLKELDACPQPLHAWLNLHSFTRLGRYAERLMAFYFTHEGSLISHGLQVRGANQETIGEFDFLLDYADSLGHTHGNSVLHLELATKFYLLRTRIGPSGFSHGMDYFIGPNLADTLGLKVRKIIDKQLMLGQHPAAQIQLSRQVGMAKALIKGWLFYHEDEMPDAAELGLANDHCRGFWCTISELTARTEQQYLILPRLSWLAPEKAYLDQVLNKERLTEALFNKFQHESMPVLVAIVEPQQGFAIETERGFIVPDDWQNKAGQRNNSQ</sequence>